<name>A0A8T0DMY0_9TREM</name>
<evidence type="ECO:0000313" key="4">
    <source>
        <dbReference type="Proteomes" id="UP000699462"/>
    </source>
</evidence>
<protein>
    <recommendedName>
        <fullName evidence="2">SCP domain-containing protein</fullName>
    </recommendedName>
</protein>
<dbReference type="SUPFAM" id="SSF55797">
    <property type="entry name" value="PR-1-like"/>
    <property type="match status" value="1"/>
</dbReference>
<evidence type="ECO:0000259" key="2">
    <source>
        <dbReference type="SMART" id="SM00198"/>
    </source>
</evidence>
<keyword evidence="1" id="KW-0732">Signal</keyword>
<keyword evidence="4" id="KW-1185">Reference proteome</keyword>
<organism evidence="3 4">
    <name type="scientific">Paragonimus westermani</name>
    <dbReference type="NCBI Taxonomy" id="34504"/>
    <lineage>
        <taxon>Eukaryota</taxon>
        <taxon>Metazoa</taxon>
        <taxon>Spiralia</taxon>
        <taxon>Lophotrochozoa</taxon>
        <taxon>Platyhelminthes</taxon>
        <taxon>Trematoda</taxon>
        <taxon>Digenea</taxon>
        <taxon>Plagiorchiida</taxon>
        <taxon>Troglotremata</taxon>
        <taxon>Troglotrematidae</taxon>
        <taxon>Paragonimus</taxon>
    </lineage>
</organism>
<dbReference type="SMART" id="SM00198">
    <property type="entry name" value="SCP"/>
    <property type="match status" value="1"/>
</dbReference>
<proteinExistence type="predicted"/>
<dbReference type="InterPro" id="IPR014044">
    <property type="entry name" value="CAP_dom"/>
</dbReference>
<dbReference type="InterPro" id="IPR035940">
    <property type="entry name" value="CAP_sf"/>
</dbReference>
<feature type="chain" id="PRO_5035756610" description="SCP domain-containing protein" evidence="1">
    <location>
        <begin position="20"/>
        <end position="133"/>
    </location>
</feature>
<gene>
    <name evidence="3" type="ORF">P879_04967</name>
</gene>
<comment type="caution">
    <text evidence="3">The sequence shown here is derived from an EMBL/GenBank/DDBJ whole genome shotgun (WGS) entry which is preliminary data.</text>
</comment>
<feature type="domain" description="SCP" evidence="2">
    <location>
        <begin position="28"/>
        <end position="133"/>
    </location>
</feature>
<dbReference type="Pfam" id="PF00188">
    <property type="entry name" value="CAP"/>
    <property type="match status" value="1"/>
</dbReference>
<dbReference type="Proteomes" id="UP000699462">
    <property type="component" value="Unassembled WGS sequence"/>
</dbReference>
<dbReference type="OrthoDB" id="674273at2759"/>
<reference evidence="3 4" key="1">
    <citation type="submission" date="2019-07" db="EMBL/GenBank/DDBJ databases">
        <title>Annotation for the trematode Paragonimus westermani.</title>
        <authorList>
            <person name="Choi Y.-J."/>
        </authorList>
    </citation>
    <scope>NUCLEOTIDE SEQUENCE [LARGE SCALE GENOMIC DNA]</scope>
    <source>
        <strain evidence="3">180907_Pwestermani</strain>
    </source>
</reference>
<dbReference type="AlphaFoldDB" id="A0A8T0DMY0"/>
<accession>A0A8T0DMY0</accession>
<dbReference type="EMBL" id="JTDF01002274">
    <property type="protein sequence ID" value="KAF8568990.1"/>
    <property type="molecule type" value="Genomic_DNA"/>
</dbReference>
<sequence length="133" mass="15380">MRTNYVVFGLLLFITFSLQSRCRGPFRTWRKNILGMHNEFRTMALMGNIDGQPAASDMPMLDWDTKMSRAARRWSKKCEMTNDLSITDGENIAYAMEKNADVVTGWFMGHKNFKFGPIPEKLDKNVLQYTQVS</sequence>
<evidence type="ECO:0000313" key="3">
    <source>
        <dbReference type="EMBL" id="KAF8568990.1"/>
    </source>
</evidence>
<dbReference type="CDD" id="cd05380">
    <property type="entry name" value="CAP_euk"/>
    <property type="match status" value="1"/>
</dbReference>
<feature type="signal peptide" evidence="1">
    <location>
        <begin position="1"/>
        <end position="19"/>
    </location>
</feature>
<evidence type="ECO:0000256" key="1">
    <source>
        <dbReference type="SAM" id="SignalP"/>
    </source>
</evidence>
<dbReference type="Gene3D" id="3.40.33.10">
    <property type="entry name" value="CAP"/>
    <property type="match status" value="1"/>
</dbReference>